<dbReference type="InterPro" id="IPR050109">
    <property type="entry name" value="HTH-type_TetR-like_transc_reg"/>
</dbReference>
<dbReference type="PROSITE" id="PS01081">
    <property type="entry name" value="HTH_TETR_1"/>
    <property type="match status" value="1"/>
</dbReference>
<evidence type="ECO:0000313" key="6">
    <source>
        <dbReference type="EMBL" id="GAA4265923.1"/>
    </source>
</evidence>
<keyword evidence="1" id="KW-0805">Transcription regulation</keyword>
<sequence length="210" mass="22901">MIPKKTRTRSALVTRARRLTAEVGLSGFTVQQLADDVGISRRTFFNHFPTKESAVLGIENGLDDALIAAFTTARRAEDADQRHLLDDLAELAIAHFEAMSPTASDLDDLLTAIQREPRLIQALILTGRAEQRRFVDLLVESDPSQDRAAAEVAAVAFEALTRLSVDLVLRGGDARPFAAILRERIALARTLFTDQASPASPPSTPQEQTA</sequence>
<evidence type="ECO:0000313" key="7">
    <source>
        <dbReference type="Proteomes" id="UP001501594"/>
    </source>
</evidence>
<keyword evidence="7" id="KW-1185">Reference proteome</keyword>
<dbReference type="InterPro" id="IPR001647">
    <property type="entry name" value="HTH_TetR"/>
</dbReference>
<feature type="DNA-binding region" description="H-T-H motif" evidence="4">
    <location>
        <begin position="29"/>
        <end position="48"/>
    </location>
</feature>
<proteinExistence type="predicted"/>
<organism evidence="6 7">
    <name type="scientific">Frondihabitans peucedani</name>
    <dbReference type="NCBI Taxonomy" id="598626"/>
    <lineage>
        <taxon>Bacteria</taxon>
        <taxon>Bacillati</taxon>
        <taxon>Actinomycetota</taxon>
        <taxon>Actinomycetes</taxon>
        <taxon>Micrococcales</taxon>
        <taxon>Microbacteriaceae</taxon>
        <taxon>Frondihabitans</taxon>
    </lineage>
</organism>
<dbReference type="RefSeq" id="WP_344794704.1">
    <property type="nucleotide sequence ID" value="NZ_BAABAU010000001.1"/>
</dbReference>
<protein>
    <submittedName>
        <fullName evidence="6">TetR/AcrR family transcriptional regulator</fullName>
    </submittedName>
</protein>
<accession>A0ABP8E160</accession>
<dbReference type="PROSITE" id="PS50977">
    <property type="entry name" value="HTH_TETR_2"/>
    <property type="match status" value="1"/>
</dbReference>
<dbReference type="EMBL" id="BAABAU010000001">
    <property type="protein sequence ID" value="GAA4265923.1"/>
    <property type="molecule type" value="Genomic_DNA"/>
</dbReference>
<evidence type="ECO:0000256" key="1">
    <source>
        <dbReference type="ARBA" id="ARBA00023015"/>
    </source>
</evidence>
<name>A0ABP8E160_9MICO</name>
<evidence type="ECO:0000256" key="2">
    <source>
        <dbReference type="ARBA" id="ARBA00023125"/>
    </source>
</evidence>
<evidence type="ECO:0000256" key="3">
    <source>
        <dbReference type="ARBA" id="ARBA00023163"/>
    </source>
</evidence>
<keyword evidence="2 4" id="KW-0238">DNA-binding</keyword>
<evidence type="ECO:0000259" key="5">
    <source>
        <dbReference type="PROSITE" id="PS50977"/>
    </source>
</evidence>
<dbReference type="SUPFAM" id="SSF46689">
    <property type="entry name" value="Homeodomain-like"/>
    <property type="match status" value="1"/>
</dbReference>
<dbReference type="PANTHER" id="PTHR30055">
    <property type="entry name" value="HTH-TYPE TRANSCRIPTIONAL REGULATOR RUTR"/>
    <property type="match status" value="1"/>
</dbReference>
<evidence type="ECO:0000256" key="4">
    <source>
        <dbReference type="PROSITE-ProRule" id="PRU00335"/>
    </source>
</evidence>
<dbReference type="PANTHER" id="PTHR30055:SF234">
    <property type="entry name" value="HTH-TYPE TRANSCRIPTIONAL REGULATOR BETI"/>
    <property type="match status" value="1"/>
</dbReference>
<dbReference type="InterPro" id="IPR023772">
    <property type="entry name" value="DNA-bd_HTH_TetR-type_CS"/>
</dbReference>
<dbReference type="Proteomes" id="UP001501594">
    <property type="component" value="Unassembled WGS sequence"/>
</dbReference>
<keyword evidence="3" id="KW-0804">Transcription</keyword>
<feature type="domain" description="HTH tetR-type" evidence="5">
    <location>
        <begin position="6"/>
        <end position="66"/>
    </location>
</feature>
<dbReference type="Pfam" id="PF00440">
    <property type="entry name" value="TetR_N"/>
    <property type="match status" value="1"/>
</dbReference>
<dbReference type="Gene3D" id="1.10.357.10">
    <property type="entry name" value="Tetracycline Repressor, domain 2"/>
    <property type="match status" value="1"/>
</dbReference>
<dbReference type="InterPro" id="IPR009057">
    <property type="entry name" value="Homeodomain-like_sf"/>
</dbReference>
<reference evidence="7" key="1">
    <citation type="journal article" date="2019" name="Int. J. Syst. Evol. Microbiol.">
        <title>The Global Catalogue of Microorganisms (GCM) 10K type strain sequencing project: providing services to taxonomists for standard genome sequencing and annotation.</title>
        <authorList>
            <consortium name="The Broad Institute Genomics Platform"/>
            <consortium name="The Broad Institute Genome Sequencing Center for Infectious Disease"/>
            <person name="Wu L."/>
            <person name="Ma J."/>
        </authorList>
    </citation>
    <scope>NUCLEOTIDE SEQUENCE [LARGE SCALE GENOMIC DNA]</scope>
    <source>
        <strain evidence="7">JCM 17442</strain>
    </source>
</reference>
<comment type="caution">
    <text evidence="6">The sequence shown here is derived from an EMBL/GenBank/DDBJ whole genome shotgun (WGS) entry which is preliminary data.</text>
</comment>
<gene>
    <name evidence="6" type="ORF">GCM10022256_15350</name>
</gene>